<sequence>MLRDIMSTENAATFDCPECDVTAPSTSVPYDSLGYVVCPVCGYAGTPSAGGSPSLEGPPSAGD</sequence>
<gene>
    <name evidence="1" type="ORF">GCM10008994_24280</name>
</gene>
<protein>
    <recommendedName>
        <fullName evidence="3">Small CPxCG-related zinc finger protein</fullName>
    </recommendedName>
</protein>
<name>A0AAV3SV91_9EURY</name>
<dbReference type="AlphaFoldDB" id="A0AAV3SV91"/>
<organism evidence="1 2">
    <name type="scientific">Halorubrum ejinorense</name>
    <dbReference type="NCBI Taxonomy" id="425309"/>
    <lineage>
        <taxon>Archaea</taxon>
        <taxon>Methanobacteriati</taxon>
        <taxon>Methanobacteriota</taxon>
        <taxon>Stenosarchaea group</taxon>
        <taxon>Halobacteria</taxon>
        <taxon>Halobacteriales</taxon>
        <taxon>Haloferacaceae</taxon>
        <taxon>Halorubrum</taxon>
    </lineage>
</organism>
<evidence type="ECO:0000313" key="1">
    <source>
        <dbReference type="EMBL" id="GAA0548503.1"/>
    </source>
</evidence>
<evidence type="ECO:0008006" key="3">
    <source>
        <dbReference type="Google" id="ProtNLM"/>
    </source>
</evidence>
<dbReference type="EMBL" id="BAAADQ010000013">
    <property type="protein sequence ID" value="GAA0548503.1"/>
    <property type="molecule type" value="Genomic_DNA"/>
</dbReference>
<reference evidence="1" key="1">
    <citation type="journal article" date="2014" name="Int. J. Syst. Evol. Microbiol.">
        <title>Complete genome sequence of Corynebacterium casei LMG S-19264T (=DSM 44701T), isolated from a smear-ripened cheese.</title>
        <authorList>
            <consortium name="US DOE Joint Genome Institute (JGI-PGF)"/>
            <person name="Walter F."/>
            <person name="Albersmeier A."/>
            <person name="Kalinowski J."/>
            <person name="Ruckert C."/>
        </authorList>
    </citation>
    <scope>NUCLEOTIDE SEQUENCE</scope>
    <source>
        <strain evidence="1">JCM 14265</strain>
    </source>
</reference>
<comment type="caution">
    <text evidence="1">The sequence shown here is derived from an EMBL/GenBank/DDBJ whole genome shotgun (WGS) entry which is preliminary data.</text>
</comment>
<proteinExistence type="predicted"/>
<accession>A0AAV3SV91</accession>
<dbReference type="Proteomes" id="UP001501425">
    <property type="component" value="Unassembled WGS sequence"/>
</dbReference>
<reference evidence="1" key="2">
    <citation type="submission" date="2023-12" db="EMBL/GenBank/DDBJ databases">
        <authorList>
            <person name="Sun Q."/>
            <person name="Inoue M."/>
        </authorList>
    </citation>
    <scope>NUCLEOTIDE SEQUENCE</scope>
    <source>
        <strain evidence="1">JCM 14265</strain>
    </source>
</reference>
<evidence type="ECO:0000313" key="2">
    <source>
        <dbReference type="Proteomes" id="UP001501425"/>
    </source>
</evidence>